<feature type="region of interest" description="Disordered" evidence="2">
    <location>
        <begin position="185"/>
        <end position="265"/>
    </location>
</feature>
<feature type="compositionally biased region" description="Low complexity" evidence="2">
    <location>
        <begin position="678"/>
        <end position="690"/>
    </location>
</feature>
<dbReference type="OrthoDB" id="10046062at2759"/>
<feature type="compositionally biased region" description="Polar residues" evidence="2">
    <location>
        <begin position="78"/>
        <end position="102"/>
    </location>
</feature>
<evidence type="ECO:0000313" key="3">
    <source>
        <dbReference type="EMBL" id="CAH1794310.1"/>
    </source>
</evidence>
<feature type="compositionally biased region" description="Polar residues" evidence="2">
    <location>
        <begin position="185"/>
        <end position="209"/>
    </location>
</feature>
<gene>
    <name evidence="3" type="ORF">OFUS_LOCUS19029</name>
</gene>
<feature type="coiled-coil region" evidence="1">
    <location>
        <begin position="900"/>
        <end position="934"/>
    </location>
</feature>
<feature type="compositionally biased region" description="Polar residues" evidence="2">
    <location>
        <begin position="217"/>
        <end position="227"/>
    </location>
</feature>
<accession>A0A8J1XY05</accession>
<dbReference type="Proteomes" id="UP000749559">
    <property type="component" value="Unassembled WGS sequence"/>
</dbReference>
<feature type="compositionally biased region" description="Low complexity" evidence="2">
    <location>
        <begin position="749"/>
        <end position="763"/>
    </location>
</feature>
<feature type="compositionally biased region" description="Polar residues" evidence="2">
    <location>
        <begin position="580"/>
        <end position="589"/>
    </location>
</feature>
<organism evidence="3 4">
    <name type="scientific">Owenia fusiformis</name>
    <name type="common">Polychaete worm</name>
    <dbReference type="NCBI Taxonomy" id="6347"/>
    <lineage>
        <taxon>Eukaryota</taxon>
        <taxon>Metazoa</taxon>
        <taxon>Spiralia</taxon>
        <taxon>Lophotrochozoa</taxon>
        <taxon>Annelida</taxon>
        <taxon>Polychaeta</taxon>
        <taxon>Sedentaria</taxon>
        <taxon>Canalipalpata</taxon>
        <taxon>Sabellida</taxon>
        <taxon>Oweniida</taxon>
        <taxon>Oweniidae</taxon>
        <taxon>Owenia</taxon>
    </lineage>
</organism>
<evidence type="ECO:0000313" key="4">
    <source>
        <dbReference type="Proteomes" id="UP000749559"/>
    </source>
</evidence>
<dbReference type="AlphaFoldDB" id="A0A8J1XY05"/>
<feature type="region of interest" description="Disordered" evidence="2">
    <location>
        <begin position="445"/>
        <end position="602"/>
    </location>
</feature>
<feature type="region of interest" description="Disordered" evidence="2">
    <location>
        <begin position="618"/>
        <end position="763"/>
    </location>
</feature>
<proteinExistence type="predicted"/>
<feature type="compositionally biased region" description="Basic and acidic residues" evidence="2">
    <location>
        <begin position="645"/>
        <end position="658"/>
    </location>
</feature>
<keyword evidence="1" id="KW-0175">Coiled coil</keyword>
<feature type="compositionally biased region" description="Polar residues" evidence="2">
    <location>
        <begin position="237"/>
        <end position="264"/>
    </location>
</feature>
<evidence type="ECO:0000256" key="2">
    <source>
        <dbReference type="SAM" id="MobiDB-lite"/>
    </source>
</evidence>
<dbReference type="EMBL" id="CAIIXF020000009">
    <property type="protein sequence ID" value="CAH1794310.1"/>
    <property type="molecule type" value="Genomic_DNA"/>
</dbReference>
<evidence type="ECO:0000256" key="1">
    <source>
        <dbReference type="SAM" id="Coils"/>
    </source>
</evidence>
<name>A0A8J1XY05_OWEFU</name>
<feature type="compositionally biased region" description="Basic and acidic residues" evidence="2">
    <location>
        <begin position="445"/>
        <end position="460"/>
    </location>
</feature>
<reference evidence="3" key="1">
    <citation type="submission" date="2022-03" db="EMBL/GenBank/DDBJ databases">
        <authorList>
            <person name="Martin C."/>
        </authorList>
    </citation>
    <scope>NUCLEOTIDE SEQUENCE</scope>
</reference>
<feature type="compositionally biased region" description="Polar residues" evidence="2">
    <location>
        <begin position="662"/>
        <end position="677"/>
    </location>
</feature>
<sequence>MGACTSSTNSGPHTYSTEDMAYNSGKYGSFGFKKNTTVMGVEGANLRYGKKQVDRPHSIDTVPQTQTKFGFGGPRRPTSLTTDANQNPESITGEIPQSSSMNKFGFRGTKTEKLRNHQNFNKRPVDDVIENVWVTNGDDILEEEPDTSGNVVLKPRMTNSLPNKKFVSALKGPRIKACNTSGALVNGIDRNNVSDNESNHSLSNGSIRDNVSEKGSLRSSRSVQSGLSRPLDHDRISITSSQSSGNIHTSTMTHPKNNEKNGLSSRMKLPSQFSQSRIKPCSETDIDIVSTPHGNIIEQNEGSPYEVQSGINNVDPDKETGDVYNKTKTELIGRVRTISVDSDKSFDASRRVFTPRKGPLANLKAPIASIDYIDSSSVSSINSDDLMLDVDVELEDDTFTRERNTRNSKVSRIDGADASIATADSGYDTLNNTFTISAEQLAKNNDLDKARNDSEKDKNNVGHLGNQSSVGIATNIDQVQSGSDSTVAIRDSAGTMEASSSRPSRLAIPKSRLQAPSRVPGHLPRQSSLPAPGFTNKLSTLQPPIPSSQSQPADISTQQRPSVGRPVVGPSSKASAPARQGSQGVQLRQNGGIHNKNNLELADKRNSFNMNLVMPKMDTASSQKPHIPVAKTVSAQSSRGKQKQQLKEQKQQQQKEQKQQQSFTRASPKQTQQQSGASKLMSKLRFSFSSKKSEKDKQNTNTQATKKLPSTAEKAIAEERKAHRPTISQPSAAVPPPHPSLPVTEEASPDPLLSISPLPSLESLKAKTDEPVITPMKHSNEQSSPTKPNNLTLDITFTPEEPHIHSPDTQCIKNPELTRVQHDSESGRHRRISGHSLSCGPEHRRSCSDDDYVIVDGVEHRNMLNELTICKTMLYKLKRALQEGQPCTPTEETVPTSPHENALREENAQLREMLEAYKQEIEQRDRMIELMHEQMLIVKGNNSHVTLAEASVQTDKASMSGAYIGKRILKPYSDDRQVQTMRYRSEISSSIQDRI</sequence>
<feature type="region of interest" description="Disordered" evidence="2">
    <location>
        <begin position="823"/>
        <end position="845"/>
    </location>
</feature>
<protein>
    <submittedName>
        <fullName evidence="3">Uncharacterized protein</fullName>
    </submittedName>
</protein>
<comment type="caution">
    <text evidence="3">The sequence shown here is derived from an EMBL/GenBank/DDBJ whole genome shotgun (WGS) entry which is preliminary data.</text>
</comment>
<keyword evidence="4" id="KW-1185">Reference proteome</keyword>
<feature type="region of interest" description="Disordered" evidence="2">
    <location>
        <begin position="62"/>
        <end position="103"/>
    </location>
</feature>
<feature type="compositionally biased region" description="Polar residues" evidence="2">
    <location>
        <begin position="465"/>
        <end position="486"/>
    </location>
</feature>